<feature type="domain" description="Tr-type G" evidence="9">
    <location>
        <begin position="1"/>
        <end position="172"/>
    </location>
</feature>
<dbReference type="InterPro" id="IPR004161">
    <property type="entry name" value="EFTu-like_2"/>
</dbReference>
<dbReference type="PRINTS" id="PR00315">
    <property type="entry name" value="ELONGATNFCT"/>
</dbReference>
<dbReference type="SUPFAM" id="SSF52540">
    <property type="entry name" value="P-loop containing nucleoside triphosphate hydrolases"/>
    <property type="match status" value="1"/>
</dbReference>
<dbReference type="EMBL" id="MFGW01000232">
    <property type="protein sequence ID" value="OGF58836.1"/>
    <property type="molecule type" value="Genomic_DNA"/>
</dbReference>
<dbReference type="Gene3D" id="2.40.30.10">
    <property type="entry name" value="Translation factors"/>
    <property type="match status" value="1"/>
</dbReference>
<name>A0A1F5V5Z3_9BACT</name>
<dbReference type="InterPro" id="IPR057335">
    <property type="entry name" value="Beta-barrel_SelB"/>
</dbReference>
<dbReference type="CDD" id="cd03696">
    <property type="entry name" value="SelB_II"/>
    <property type="match status" value="1"/>
</dbReference>
<evidence type="ECO:0000256" key="1">
    <source>
        <dbReference type="ARBA" id="ARBA00004496"/>
    </source>
</evidence>
<reference evidence="10 11" key="1">
    <citation type="journal article" date="2016" name="Nat. Commun.">
        <title>Thousands of microbial genomes shed light on interconnected biogeochemical processes in an aquifer system.</title>
        <authorList>
            <person name="Anantharaman K."/>
            <person name="Brown C.T."/>
            <person name="Hug L.A."/>
            <person name="Sharon I."/>
            <person name="Castelle C.J."/>
            <person name="Probst A.J."/>
            <person name="Thomas B.C."/>
            <person name="Singh A."/>
            <person name="Wilkins M.J."/>
            <person name="Karaoz U."/>
            <person name="Brodie E.L."/>
            <person name="Williams K.H."/>
            <person name="Hubbard S.S."/>
            <person name="Banfield J.F."/>
        </authorList>
    </citation>
    <scope>NUCLEOTIDE SEQUENCE [LARGE SCALE GENOMIC DNA]</scope>
</reference>
<dbReference type="InterPro" id="IPR015190">
    <property type="entry name" value="Elong_fac_SelB-wing-hlx_typ-2"/>
</dbReference>
<dbReference type="InterPro" id="IPR027417">
    <property type="entry name" value="P-loop_NTPase"/>
</dbReference>
<proteinExistence type="predicted"/>
<evidence type="ECO:0000259" key="9">
    <source>
        <dbReference type="PROSITE" id="PS51722"/>
    </source>
</evidence>
<dbReference type="Pfam" id="PF09106">
    <property type="entry name" value="WHD_2nd_SelB"/>
    <property type="match status" value="1"/>
</dbReference>
<evidence type="ECO:0000256" key="2">
    <source>
        <dbReference type="ARBA" id="ARBA00015953"/>
    </source>
</evidence>
<dbReference type="PANTHER" id="PTHR43721">
    <property type="entry name" value="ELONGATION FACTOR TU-RELATED"/>
    <property type="match status" value="1"/>
</dbReference>
<comment type="function">
    <text evidence="7">Translation factor necessary for the incorporation of selenocysteine into proteins. It probably replaces EF-Tu for the insertion of selenocysteine directed by the UGA codon. SelB binds GTP and GDP.</text>
</comment>
<keyword evidence="10" id="KW-0251">Elongation factor</keyword>
<dbReference type="Pfam" id="PF03144">
    <property type="entry name" value="GTP_EFTU_D2"/>
    <property type="match status" value="1"/>
</dbReference>
<evidence type="ECO:0000256" key="6">
    <source>
        <dbReference type="ARBA" id="ARBA00023134"/>
    </source>
</evidence>
<evidence type="ECO:0000256" key="7">
    <source>
        <dbReference type="ARBA" id="ARBA00025526"/>
    </source>
</evidence>
<evidence type="ECO:0000313" key="11">
    <source>
        <dbReference type="Proteomes" id="UP000178943"/>
    </source>
</evidence>
<dbReference type="GO" id="GO:0003746">
    <property type="term" value="F:translation elongation factor activity"/>
    <property type="evidence" value="ECO:0007669"/>
    <property type="project" value="UniProtKB-KW"/>
</dbReference>
<dbReference type="InterPro" id="IPR009001">
    <property type="entry name" value="Transl_elong_EF1A/Init_IF2_C"/>
</dbReference>
<keyword evidence="5" id="KW-0648">Protein biosynthesis</keyword>
<dbReference type="PROSITE" id="PS51722">
    <property type="entry name" value="G_TR_2"/>
    <property type="match status" value="1"/>
</dbReference>
<keyword evidence="6" id="KW-0342">GTP-binding</keyword>
<dbReference type="InterPro" id="IPR009000">
    <property type="entry name" value="Transl_B-barrel_sf"/>
</dbReference>
<protein>
    <recommendedName>
        <fullName evidence="2">Selenocysteine-specific elongation factor</fullName>
    </recommendedName>
    <alternativeName>
        <fullName evidence="8">SelB translation factor</fullName>
    </alternativeName>
</protein>
<dbReference type="GO" id="GO:0005829">
    <property type="term" value="C:cytosol"/>
    <property type="evidence" value="ECO:0007669"/>
    <property type="project" value="TreeGrafter"/>
</dbReference>
<dbReference type="InterPro" id="IPR031157">
    <property type="entry name" value="G_TR_CS"/>
</dbReference>
<dbReference type="Gene3D" id="1.10.10.2770">
    <property type="match status" value="1"/>
</dbReference>
<evidence type="ECO:0000256" key="5">
    <source>
        <dbReference type="ARBA" id="ARBA00022917"/>
    </source>
</evidence>
<keyword evidence="3" id="KW-0963">Cytoplasm</keyword>
<dbReference type="PANTHER" id="PTHR43721:SF22">
    <property type="entry name" value="ELONGATION FACTOR TU, MITOCHONDRIAL"/>
    <property type="match status" value="1"/>
</dbReference>
<dbReference type="InterPro" id="IPR036390">
    <property type="entry name" value="WH_DNA-bd_sf"/>
</dbReference>
<dbReference type="NCBIfam" id="TIGR00231">
    <property type="entry name" value="small_GTP"/>
    <property type="match status" value="1"/>
</dbReference>
<keyword evidence="4" id="KW-0547">Nucleotide-binding</keyword>
<dbReference type="GO" id="GO:0001514">
    <property type="term" value="P:selenocysteine incorporation"/>
    <property type="evidence" value="ECO:0007669"/>
    <property type="project" value="InterPro"/>
</dbReference>
<dbReference type="GO" id="GO:0003924">
    <property type="term" value="F:GTPase activity"/>
    <property type="evidence" value="ECO:0007669"/>
    <property type="project" value="InterPro"/>
</dbReference>
<evidence type="ECO:0000256" key="4">
    <source>
        <dbReference type="ARBA" id="ARBA00022741"/>
    </source>
</evidence>
<evidence type="ECO:0000256" key="8">
    <source>
        <dbReference type="ARBA" id="ARBA00031615"/>
    </source>
</evidence>
<dbReference type="InterPro" id="IPR004535">
    <property type="entry name" value="Transl_elong_SelB"/>
</dbReference>
<dbReference type="STRING" id="1817863.A2Y62_10170"/>
<dbReference type="SUPFAM" id="SSF46785">
    <property type="entry name" value="Winged helix' DNA-binding domain"/>
    <property type="match status" value="3"/>
</dbReference>
<dbReference type="SUPFAM" id="SSF50465">
    <property type="entry name" value="EF-Tu/eEF-1alpha/eIF2-gamma C-terminal domain"/>
    <property type="match status" value="1"/>
</dbReference>
<dbReference type="Pfam" id="PF25461">
    <property type="entry name" value="Beta-barrel_SelB"/>
    <property type="match status" value="1"/>
</dbReference>
<dbReference type="AlphaFoldDB" id="A0A1F5V5Z3"/>
<dbReference type="InterPro" id="IPR015191">
    <property type="entry name" value="SelB_WHD4"/>
</dbReference>
<dbReference type="InterPro" id="IPR036388">
    <property type="entry name" value="WH-like_DNA-bd_sf"/>
</dbReference>
<dbReference type="NCBIfam" id="TIGR00475">
    <property type="entry name" value="selB"/>
    <property type="match status" value="1"/>
</dbReference>
<dbReference type="Pfam" id="PF09107">
    <property type="entry name" value="WHD_3rd_SelB"/>
    <property type="match status" value="1"/>
</dbReference>
<dbReference type="Pfam" id="PF00009">
    <property type="entry name" value="GTP_EFTU"/>
    <property type="match status" value="1"/>
</dbReference>
<dbReference type="FunFam" id="2.40.30.10:FF:000020">
    <property type="entry name" value="Translation elongation factor EF-1"/>
    <property type="match status" value="1"/>
</dbReference>
<dbReference type="InterPro" id="IPR005225">
    <property type="entry name" value="Small_GTP-bd"/>
</dbReference>
<dbReference type="Proteomes" id="UP000178943">
    <property type="component" value="Unassembled WGS sequence"/>
</dbReference>
<dbReference type="SUPFAM" id="SSF50447">
    <property type="entry name" value="Translation proteins"/>
    <property type="match status" value="1"/>
</dbReference>
<comment type="caution">
    <text evidence="10">The sequence shown here is derived from an EMBL/GenBank/DDBJ whole genome shotgun (WGS) entry which is preliminary data.</text>
</comment>
<dbReference type="Gene3D" id="3.40.50.300">
    <property type="entry name" value="P-loop containing nucleotide triphosphate hydrolases"/>
    <property type="match status" value="1"/>
</dbReference>
<evidence type="ECO:0000313" key="10">
    <source>
        <dbReference type="EMBL" id="OGF58836.1"/>
    </source>
</evidence>
<gene>
    <name evidence="10" type="ORF">A2Y62_10170</name>
</gene>
<accession>A0A1F5V5Z3</accession>
<organism evidence="10 11">
    <name type="scientific">Candidatus Fischerbacteria bacterium RBG_13_37_8</name>
    <dbReference type="NCBI Taxonomy" id="1817863"/>
    <lineage>
        <taxon>Bacteria</taxon>
        <taxon>Candidatus Fischeribacteriota</taxon>
    </lineage>
</organism>
<dbReference type="GO" id="GO:0005525">
    <property type="term" value="F:GTP binding"/>
    <property type="evidence" value="ECO:0007669"/>
    <property type="project" value="UniProtKB-KW"/>
</dbReference>
<dbReference type="GO" id="GO:0003723">
    <property type="term" value="F:RNA binding"/>
    <property type="evidence" value="ECO:0007669"/>
    <property type="project" value="InterPro"/>
</dbReference>
<dbReference type="CDD" id="cd04171">
    <property type="entry name" value="SelB"/>
    <property type="match status" value="1"/>
</dbReference>
<evidence type="ECO:0000256" key="3">
    <source>
        <dbReference type="ARBA" id="ARBA00022490"/>
    </source>
</evidence>
<dbReference type="PROSITE" id="PS00301">
    <property type="entry name" value="G_TR_1"/>
    <property type="match status" value="1"/>
</dbReference>
<dbReference type="Gene3D" id="1.10.10.10">
    <property type="entry name" value="Winged helix-like DNA-binding domain superfamily/Winged helix DNA-binding domain"/>
    <property type="match status" value="1"/>
</dbReference>
<comment type="subcellular location">
    <subcellularLocation>
        <location evidence="1">Cytoplasm</location>
    </subcellularLocation>
</comment>
<dbReference type="InterPro" id="IPR050055">
    <property type="entry name" value="EF-Tu_GTPase"/>
</dbReference>
<sequence>MKHFIIGTAGHIDHGKSALVNAITGINPDRLKEERERGITIDIGFAHFCIDENTMVSFIDVPGHEKFIRNMIAGAVGIDAVILVIAANESVKPQTVEHLQICELLGIKKGFIVLTKIDLVDDDIVALVTLEAKEFLKGTFLEKSPIIPVSSTNNKGIEEVKKHIVLLKEELEHKPYDKILRMPIDRSFLMKGYGIVVTGTIFEGVVHKNQDVEILPSHLKARIKKIQIHNQECDMAEAGNRAALNLAGIEKNQLKRGDVLVQPDSFHVSNLIEAKLYLFKNIMNNKERYKKLRFYHGTSENACIINYIPADSSNTLYAQLEIESPNLFLVDDRFILRTFSPMRTIGGGIILDISKKKYRKKDHLWLVKKLDENAQSLLWDKVYFWIKHSRYDGITLASLVSKTGFKEETIMKKIEFLHNIKLIPSRDNLFIYEKEYTALKTVIMNTIKKFQLKNPFEKGIQKSRLKTEFYYQLNNEIFSNIISDLLTEKQLQSSEDYLRLNELSLTLSEDENTIIETIVQSYKGALFSPPFWDDVKSKIANKALAEKIFYYLINKKEIIKVNDEFYFHRDAIENIAAGLLSFCREQGEMEVSDFKALFNTSRKYAIPLLEYFDKIGYTIRIGNKRKLKSE</sequence>
<dbReference type="InterPro" id="IPR000795">
    <property type="entry name" value="T_Tr_GTP-bd_dom"/>
</dbReference>